<dbReference type="InterPro" id="IPR003439">
    <property type="entry name" value="ABC_transporter-like_ATP-bd"/>
</dbReference>
<dbReference type="PROSITE" id="PS00211">
    <property type="entry name" value="ABC_TRANSPORTER_1"/>
    <property type="match status" value="1"/>
</dbReference>
<dbReference type="GO" id="GO:0016887">
    <property type="term" value="F:ATP hydrolysis activity"/>
    <property type="evidence" value="ECO:0007669"/>
    <property type="project" value="InterPro"/>
</dbReference>
<dbReference type="InterPro" id="IPR017871">
    <property type="entry name" value="ABC_transporter-like_CS"/>
</dbReference>
<dbReference type="RefSeq" id="WP_029938952.1">
    <property type="nucleotide sequence ID" value="NZ_CP035033.1"/>
</dbReference>
<dbReference type="FunFam" id="3.40.50.300:FF:000134">
    <property type="entry name" value="Iron-enterobactin ABC transporter ATP-binding protein"/>
    <property type="match status" value="1"/>
</dbReference>
<dbReference type="SUPFAM" id="SSF52540">
    <property type="entry name" value="P-loop containing nucleoside triphosphate hydrolases"/>
    <property type="match status" value="1"/>
</dbReference>
<evidence type="ECO:0000256" key="3">
    <source>
        <dbReference type="ARBA" id="ARBA00022741"/>
    </source>
</evidence>
<dbReference type="PANTHER" id="PTHR42734:SF6">
    <property type="entry name" value="MOLYBDATE IMPORT ATP-BINDING PROTEIN MOLC"/>
    <property type="match status" value="1"/>
</dbReference>
<reference evidence="6 7" key="1">
    <citation type="journal article" date="2018" name="Environ. Microbiol.">
        <title>Genomes of ubiquitous marine and hypersaline Hydrogenovibrio, Thiomicrorhabdus and Thiomicrospira spp. encode a diversity of mechanisms to sustain chemolithoautotrophy in heterogeneous environments.</title>
        <authorList>
            <person name="Scott K.M."/>
            <person name="Williams J."/>
            <person name="Porter C.M.B."/>
            <person name="Russel S."/>
            <person name="Harmer T.L."/>
            <person name="Paul J.H."/>
            <person name="Antonen K.M."/>
            <person name="Bridges M.K."/>
            <person name="Camper G.J."/>
            <person name="Campla C.K."/>
            <person name="Casella L.G."/>
            <person name="Chase E."/>
            <person name="Conrad J.W."/>
            <person name="Cruz M.C."/>
            <person name="Dunlap D.S."/>
            <person name="Duran L."/>
            <person name="Fahsbender E.M."/>
            <person name="Goldsmith D.B."/>
            <person name="Keeley R.F."/>
            <person name="Kondoff M.R."/>
            <person name="Kussy B.I."/>
            <person name="Lane M.K."/>
            <person name="Lawler S."/>
            <person name="Leigh B.A."/>
            <person name="Lewis C."/>
            <person name="Lostal L.M."/>
            <person name="Marking D."/>
            <person name="Mancera P.A."/>
            <person name="McClenthan E.C."/>
            <person name="McIntyre E.A."/>
            <person name="Mine J.A."/>
            <person name="Modi S."/>
            <person name="Moore B.D."/>
            <person name="Morgan W.A."/>
            <person name="Nelson K.M."/>
            <person name="Nguyen K.N."/>
            <person name="Ogburn N."/>
            <person name="Parrino D.G."/>
            <person name="Pedapudi A.D."/>
            <person name="Pelham R.P."/>
            <person name="Preece A.M."/>
            <person name="Rampersad E.A."/>
            <person name="Richardson J.C."/>
            <person name="Rodgers C.M."/>
            <person name="Schaffer B.L."/>
            <person name="Sheridan N.E."/>
            <person name="Solone M.R."/>
            <person name="Staley Z.R."/>
            <person name="Tabuchi M."/>
            <person name="Waide R.J."/>
            <person name="Wanjugi P.W."/>
            <person name="Young S."/>
            <person name="Clum A."/>
            <person name="Daum C."/>
            <person name="Huntemann M."/>
            <person name="Ivanova N."/>
            <person name="Kyrpides N."/>
            <person name="Mikhailova N."/>
            <person name="Palaniappan K."/>
            <person name="Pillay M."/>
            <person name="Reddy T.B.K."/>
            <person name="Shapiro N."/>
            <person name="Stamatis D."/>
            <person name="Varghese N."/>
            <person name="Woyke T."/>
            <person name="Boden R."/>
            <person name="Freyermuth S.K."/>
            <person name="Kerfeld C.A."/>
        </authorList>
    </citation>
    <scope>NUCLEOTIDE SEQUENCE [LARGE SCALE GENOMIC DNA]</scope>
    <source>
        <strain evidence="6 7">JR-2</strain>
    </source>
</reference>
<sequence length="249" mass="27386">MIQIQSLAAAYGERTVFSDLNLSLNAGEIISLLGPNGCGKTTLLRTLLGLHPKTAGRVLINGDAADSLTPKAQARLISYVPQYHRLAFGYAVLDMVLMGVVAAESQWYRAGQADRKRAEDALDLLGIGHLKQRPYTELSGGQRQLVLIARALAQETPYILMDEPTNGLDFGNQIKLLEKIRDLGEDHRCILFTSHHPEQAMMSATRTLMMQNGEILRDGAPQALLTRSNICQLYDIPEAHWPSAFSGFS</sequence>
<keyword evidence="3" id="KW-0547">Nucleotide-binding</keyword>
<keyword evidence="2" id="KW-0813">Transport</keyword>
<dbReference type="PANTHER" id="PTHR42734">
    <property type="entry name" value="METAL TRANSPORT SYSTEM ATP-BINDING PROTEIN TM_0124-RELATED"/>
    <property type="match status" value="1"/>
</dbReference>
<gene>
    <name evidence="6" type="ORF">EPV75_10990</name>
</gene>
<dbReference type="InterPro" id="IPR003593">
    <property type="entry name" value="AAA+_ATPase"/>
</dbReference>
<evidence type="ECO:0000313" key="7">
    <source>
        <dbReference type="Proteomes" id="UP000285478"/>
    </source>
</evidence>
<dbReference type="AlphaFoldDB" id="A0A410H5F9"/>
<dbReference type="InterPro" id="IPR050153">
    <property type="entry name" value="Metal_Ion_Import_ABC"/>
</dbReference>
<dbReference type="EMBL" id="CP035033">
    <property type="protein sequence ID" value="QAB16151.1"/>
    <property type="molecule type" value="Genomic_DNA"/>
</dbReference>
<dbReference type="PROSITE" id="PS50893">
    <property type="entry name" value="ABC_TRANSPORTER_2"/>
    <property type="match status" value="1"/>
</dbReference>
<dbReference type="Gene3D" id="3.40.50.300">
    <property type="entry name" value="P-loop containing nucleotide triphosphate hydrolases"/>
    <property type="match status" value="1"/>
</dbReference>
<evidence type="ECO:0000256" key="4">
    <source>
        <dbReference type="ARBA" id="ARBA00022840"/>
    </source>
</evidence>
<evidence type="ECO:0000256" key="1">
    <source>
        <dbReference type="ARBA" id="ARBA00005417"/>
    </source>
</evidence>
<proteinExistence type="inferred from homology"/>
<evidence type="ECO:0000259" key="5">
    <source>
        <dbReference type="PROSITE" id="PS50893"/>
    </source>
</evidence>
<protein>
    <submittedName>
        <fullName evidence="6">ABC transporter ATP-binding protein</fullName>
    </submittedName>
</protein>
<feature type="domain" description="ABC transporter" evidence="5">
    <location>
        <begin position="2"/>
        <end position="237"/>
    </location>
</feature>
<evidence type="ECO:0000313" key="6">
    <source>
        <dbReference type="EMBL" id="QAB16151.1"/>
    </source>
</evidence>
<accession>A0A410H5F9</accession>
<name>A0A410H5F9_9GAMM</name>
<dbReference type="InterPro" id="IPR027417">
    <property type="entry name" value="P-loop_NTPase"/>
</dbReference>
<dbReference type="CDD" id="cd03214">
    <property type="entry name" value="ABC_Iron-Siderophores_B12_Hemin"/>
    <property type="match status" value="1"/>
</dbReference>
<dbReference type="SMART" id="SM00382">
    <property type="entry name" value="AAA"/>
    <property type="match status" value="1"/>
</dbReference>
<dbReference type="GO" id="GO:0005524">
    <property type="term" value="F:ATP binding"/>
    <property type="evidence" value="ECO:0007669"/>
    <property type="project" value="UniProtKB-KW"/>
</dbReference>
<dbReference type="Pfam" id="PF00005">
    <property type="entry name" value="ABC_tran"/>
    <property type="match status" value="1"/>
</dbReference>
<organism evidence="6 7">
    <name type="scientific">Hydrogenovibrio thermophilus</name>
    <dbReference type="NCBI Taxonomy" id="265883"/>
    <lineage>
        <taxon>Bacteria</taxon>
        <taxon>Pseudomonadati</taxon>
        <taxon>Pseudomonadota</taxon>
        <taxon>Gammaproteobacteria</taxon>
        <taxon>Thiotrichales</taxon>
        <taxon>Piscirickettsiaceae</taxon>
        <taxon>Hydrogenovibrio</taxon>
    </lineage>
</organism>
<dbReference type="Proteomes" id="UP000285478">
    <property type="component" value="Chromosome"/>
</dbReference>
<keyword evidence="7" id="KW-1185">Reference proteome</keyword>
<comment type="similarity">
    <text evidence="1">Belongs to the ABC transporter superfamily.</text>
</comment>
<evidence type="ECO:0000256" key="2">
    <source>
        <dbReference type="ARBA" id="ARBA00022448"/>
    </source>
</evidence>
<keyword evidence="4 6" id="KW-0067">ATP-binding</keyword>
<dbReference type="KEGG" id="htr:EPV75_10990"/>